<keyword evidence="1" id="KW-0521">NADP</keyword>
<name>A0A347WEN5_9PROT</name>
<dbReference type="EMBL" id="CP023036">
    <property type="protein sequence ID" value="AXY23328.1"/>
    <property type="molecule type" value="Genomic_DNA"/>
</dbReference>
<keyword evidence="8" id="KW-1185">Reference proteome</keyword>
<dbReference type="SUPFAM" id="SSF51735">
    <property type="entry name" value="NAD(P)-binding Rossmann-fold domains"/>
    <property type="match status" value="1"/>
</dbReference>
<evidence type="ECO:0000256" key="1">
    <source>
        <dbReference type="ARBA" id="ARBA00022857"/>
    </source>
</evidence>
<reference evidence="7 8" key="1">
    <citation type="submission" date="2017-08" db="EMBL/GenBank/DDBJ databases">
        <title>Complete genome sequence of Gluconacetobacter saccharivorans CV1 isolated from Fermented Vinegar.</title>
        <authorList>
            <person name="Kim S.-Y."/>
        </authorList>
    </citation>
    <scope>NUCLEOTIDE SEQUENCE [LARGE SCALE GENOMIC DNA]</scope>
    <source>
        <strain evidence="7 8">CV1</strain>
    </source>
</reference>
<dbReference type="Pfam" id="PF02826">
    <property type="entry name" value="2-Hacid_dh_C"/>
    <property type="match status" value="1"/>
</dbReference>
<dbReference type="Proteomes" id="UP000264120">
    <property type="component" value="Chromosome"/>
</dbReference>
<dbReference type="FunFam" id="3.40.50.720:FF:000213">
    <property type="entry name" value="Putative 2-hydroxyacid dehydrogenase"/>
    <property type="match status" value="1"/>
</dbReference>
<dbReference type="InterPro" id="IPR006139">
    <property type="entry name" value="D-isomer_2_OHA_DH_cat_dom"/>
</dbReference>
<sequence length="313" mass="32419">MKPEILLLEPMMPEIEQQLDAAYTVHRHTPSATLAATLGDAAGRIRAVATGGGTGVPDAVMDILPALGLIAINGIGTDAVNLDLARQRKVHVTTTPGVLTDDVADMAMGLILSLLRGLPAGDRYVRAGEWGKAPGPTLGRKVSGRKLGILGMGHVGQAIARRAGAFGMPVAYTDLRDLNLEGYRFIPDLAALAADSSILVVAASGGAGSRHLVSRQVLDALGADGFLINVARGSVVDEQALSSALEAGTLGGAGLDVFEHEPVVPESLRTSPRTVLQPHRASATVETRLAMGDLVVRNLAAYFAGQTLPTPVI</sequence>
<accession>A0A347WEN5</accession>
<dbReference type="OrthoDB" id="9793626at2"/>
<proteinExistence type="inferred from homology"/>
<dbReference type="AlphaFoldDB" id="A0A347WEN5"/>
<dbReference type="CDD" id="cd12156">
    <property type="entry name" value="HPPR"/>
    <property type="match status" value="1"/>
</dbReference>
<evidence type="ECO:0000259" key="5">
    <source>
        <dbReference type="Pfam" id="PF00389"/>
    </source>
</evidence>
<dbReference type="GO" id="GO:0051287">
    <property type="term" value="F:NAD binding"/>
    <property type="evidence" value="ECO:0007669"/>
    <property type="project" value="InterPro"/>
</dbReference>
<keyword evidence="3" id="KW-0520">NAD</keyword>
<evidence type="ECO:0000256" key="2">
    <source>
        <dbReference type="ARBA" id="ARBA00023002"/>
    </source>
</evidence>
<feature type="domain" description="D-isomer specific 2-hydroxyacid dehydrogenase catalytic" evidence="5">
    <location>
        <begin position="5"/>
        <end position="312"/>
    </location>
</feature>
<dbReference type="SUPFAM" id="SSF52283">
    <property type="entry name" value="Formate/glycerate dehydrogenase catalytic domain-like"/>
    <property type="match status" value="1"/>
</dbReference>
<evidence type="ECO:0000256" key="3">
    <source>
        <dbReference type="ARBA" id="ARBA00023027"/>
    </source>
</evidence>
<dbReference type="Pfam" id="PF00389">
    <property type="entry name" value="2-Hacid_dh"/>
    <property type="match status" value="1"/>
</dbReference>
<dbReference type="GO" id="GO:0016618">
    <property type="term" value="F:hydroxypyruvate reductase [NAD(P)H] activity"/>
    <property type="evidence" value="ECO:0007669"/>
    <property type="project" value="TreeGrafter"/>
</dbReference>
<dbReference type="InterPro" id="IPR036291">
    <property type="entry name" value="NAD(P)-bd_dom_sf"/>
</dbReference>
<dbReference type="InterPro" id="IPR006140">
    <property type="entry name" value="D-isomer_DH_NAD-bd"/>
</dbReference>
<dbReference type="InterPro" id="IPR050223">
    <property type="entry name" value="D-isomer_2-hydroxyacid_DH"/>
</dbReference>
<keyword evidence="7" id="KW-0670">Pyruvate</keyword>
<dbReference type="PANTHER" id="PTHR10996">
    <property type="entry name" value="2-HYDROXYACID DEHYDROGENASE-RELATED"/>
    <property type="match status" value="1"/>
</dbReference>
<comment type="similarity">
    <text evidence="4">Belongs to the D-isomer specific 2-hydroxyacid dehydrogenase family.</text>
</comment>
<dbReference type="EC" id="1.1.1.79" evidence="7"/>
<dbReference type="Gene3D" id="3.40.50.720">
    <property type="entry name" value="NAD(P)-binding Rossmann-like Domain"/>
    <property type="match status" value="2"/>
</dbReference>
<dbReference type="GO" id="GO:0005829">
    <property type="term" value="C:cytosol"/>
    <property type="evidence" value="ECO:0007669"/>
    <property type="project" value="TreeGrafter"/>
</dbReference>
<evidence type="ECO:0000259" key="6">
    <source>
        <dbReference type="Pfam" id="PF02826"/>
    </source>
</evidence>
<dbReference type="RefSeq" id="WP_118963286.1">
    <property type="nucleotide sequence ID" value="NZ_CP023036.1"/>
</dbReference>
<gene>
    <name evidence="7" type="primary">tkrA_2</name>
    <name evidence="7" type="ORF">CD178_02581</name>
</gene>
<evidence type="ECO:0000256" key="4">
    <source>
        <dbReference type="RuleBase" id="RU003719"/>
    </source>
</evidence>
<feature type="domain" description="D-isomer specific 2-hydroxyacid dehydrogenase NAD-binding" evidence="6">
    <location>
        <begin position="108"/>
        <end position="281"/>
    </location>
</feature>
<protein>
    <submittedName>
        <fullName evidence="7">Glyoxylate/hydroxypyruvate reductase B</fullName>
        <ecNumber evidence="7">1.1.1.79</ecNumber>
    </submittedName>
</protein>
<evidence type="ECO:0000313" key="7">
    <source>
        <dbReference type="EMBL" id="AXY23328.1"/>
    </source>
</evidence>
<dbReference type="KEGG" id="ksc:CD178_02581"/>
<dbReference type="PANTHER" id="PTHR10996:SF178">
    <property type="entry name" value="2-HYDROXYACID DEHYDROGENASE YGL185C-RELATED"/>
    <property type="match status" value="1"/>
</dbReference>
<organism evidence="7 8">
    <name type="scientific">Komagataeibacter saccharivorans</name>
    <dbReference type="NCBI Taxonomy" id="265959"/>
    <lineage>
        <taxon>Bacteria</taxon>
        <taxon>Pseudomonadati</taxon>
        <taxon>Pseudomonadota</taxon>
        <taxon>Alphaproteobacteria</taxon>
        <taxon>Acetobacterales</taxon>
        <taxon>Acetobacteraceae</taxon>
        <taxon>Komagataeibacter</taxon>
    </lineage>
</organism>
<dbReference type="GO" id="GO:0030267">
    <property type="term" value="F:glyoxylate reductase (NADPH) activity"/>
    <property type="evidence" value="ECO:0007669"/>
    <property type="project" value="UniProtKB-EC"/>
</dbReference>
<keyword evidence="2 4" id="KW-0560">Oxidoreductase</keyword>
<evidence type="ECO:0000313" key="8">
    <source>
        <dbReference type="Proteomes" id="UP000264120"/>
    </source>
</evidence>